<dbReference type="Proteomes" id="UP000886595">
    <property type="component" value="Unassembled WGS sequence"/>
</dbReference>
<gene>
    <name evidence="1" type="ORF">Bca52824_081925</name>
</gene>
<evidence type="ECO:0000313" key="1">
    <source>
        <dbReference type="EMBL" id="KAG2251789.1"/>
    </source>
</evidence>
<evidence type="ECO:0000313" key="2">
    <source>
        <dbReference type="Proteomes" id="UP000886595"/>
    </source>
</evidence>
<accession>A0A8X7TS26</accession>
<protein>
    <submittedName>
        <fullName evidence="1">Uncharacterized protein</fullName>
    </submittedName>
</protein>
<organism evidence="1 2">
    <name type="scientific">Brassica carinata</name>
    <name type="common">Ethiopian mustard</name>
    <name type="synonym">Abyssinian cabbage</name>
    <dbReference type="NCBI Taxonomy" id="52824"/>
    <lineage>
        <taxon>Eukaryota</taxon>
        <taxon>Viridiplantae</taxon>
        <taxon>Streptophyta</taxon>
        <taxon>Embryophyta</taxon>
        <taxon>Tracheophyta</taxon>
        <taxon>Spermatophyta</taxon>
        <taxon>Magnoliopsida</taxon>
        <taxon>eudicotyledons</taxon>
        <taxon>Gunneridae</taxon>
        <taxon>Pentapetalae</taxon>
        <taxon>rosids</taxon>
        <taxon>malvids</taxon>
        <taxon>Brassicales</taxon>
        <taxon>Brassicaceae</taxon>
        <taxon>Brassiceae</taxon>
        <taxon>Brassica</taxon>
    </lineage>
</organism>
<dbReference type="EMBL" id="JAAMPC010000016">
    <property type="protein sequence ID" value="KAG2251789.1"/>
    <property type="molecule type" value="Genomic_DNA"/>
</dbReference>
<reference evidence="1 2" key="1">
    <citation type="submission" date="2020-02" db="EMBL/GenBank/DDBJ databases">
        <authorList>
            <person name="Ma Q."/>
            <person name="Huang Y."/>
            <person name="Song X."/>
            <person name="Pei D."/>
        </authorList>
    </citation>
    <scope>NUCLEOTIDE SEQUENCE [LARGE SCALE GENOMIC DNA]</scope>
    <source>
        <strain evidence="1">Sxm20200214</strain>
        <tissue evidence="1">Leaf</tissue>
    </source>
</reference>
<name>A0A8X7TS26_BRACI</name>
<sequence length="83" mass="9673">MPFLPHSFTYERNQGERTWEINSIMSSVGSSVDSRYQHTKQRGIPKRCNCGKAVHLFTSTTVKNPEDCSIVVRWDLRWLVVFI</sequence>
<dbReference type="AlphaFoldDB" id="A0A8X7TS26"/>
<comment type="caution">
    <text evidence="1">The sequence shown here is derived from an EMBL/GenBank/DDBJ whole genome shotgun (WGS) entry which is preliminary data.</text>
</comment>
<keyword evidence="2" id="KW-1185">Reference proteome</keyword>
<proteinExistence type="predicted"/>